<dbReference type="Pfam" id="PF00931">
    <property type="entry name" value="NB-ARC"/>
    <property type="match status" value="1"/>
</dbReference>
<protein>
    <recommendedName>
        <fullName evidence="6">AAA+ ATPase domain-containing protein</fullName>
    </recommendedName>
</protein>
<dbReference type="SMART" id="SM00382">
    <property type="entry name" value="AAA"/>
    <property type="match status" value="1"/>
</dbReference>
<dbReference type="Gene3D" id="3.40.50.300">
    <property type="entry name" value="P-loop containing nucleotide triphosphate hydrolases"/>
    <property type="match status" value="1"/>
</dbReference>
<feature type="region of interest" description="Disordered" evidence="5">
    <location>
        <begin position="1"/>
        <end position="27"/>
    </location>
</feature>
<gene>
    <name evidence="7" type="ORF">CUMW_262120</name>
</gene>
<feature type="compositionally biased region" description="Basic and acidic residues" evidence="5">
    <location>
        <begin position="1"/>
        <end position="11"/>
    </location>
</feature>
<proteinExistence type="inferred from homology"/>
<evidence type="ECO:0000313" key="8">
    <source>
        <dbReference type="Proteomes" id="UP000236630"/>
    </source>
</evidence>
<feature type="domain" description="AAA+ ATPase" evidence="6">
    <location>
        <begin position="49"/>
        <end position="204"/>
    </location>
</feature>
<keyword evidence="4" id="KW-0067">ATP-binding</keyword>
<dbReference type="PANTHER" id="PTHR33463:SF203">
    <property type="entry name" value="AAA+ ATPASE DOMAIN-CONTAINING PROTEIN"/>
    <property type="match status" value="1"/>
</dbReference>
<dbReference type="Proteomes" id="UP000236630">
    <property type="component" value="Unassembled WGS sequence"/>
</dbReference>
<dbReference type="PANTHER" id="PTHR33463">
    <property type="entry name" value="NB-ARC DOMAIN-CONTAINING PROTEIN-RELATED"/>
    <property type="match status" value="1"/>
</dbReference>
<dbReference type="InterPro" id="IPR032675">
    <property type="entry name" value="LRR_dom_sf"/>
</dbReference>
<dbReference type="GO" id="GO:0006952">
    <property type="term" value="P:defense response"/>
    <property type="evidence" value="ECO:0007669"/>
    <property type="project" value="UniProtKB-KW"/>
</dbReference>
<comment type="similarity">
    <text evidence="1">Belongs to the disease resistance NB-LRR family.</text>
</comment>
<dbReference type="InterPro" id="IPR027417">
    <property type="entry name" value="P-loop_NTPase"/>
</dbReference>
<dbReference type="SUPFAM" id="SSF52058">
    <property type="entry name" value="L domain-like"/>
    <property type="match status" value="1"/>
</dbReference>
<dbReference type="InterPro" id="IPR002182">
    <property type="entry name" value="NB-ARC"/>
</dbReference>
<dbReference type="EMBL" id="BDQV01000827">
    <property type="protein sequence ID" value="GAY68180.1"/>
    <property type="molecule type" value="Genomic_DNA"/>
</dbReference>
<evidence type="ECO:0000256" key="2">
    <source>
        <dbReference type="ARBA" id="ARBA00022741"/>
    </source>
</evidence>
<dbReference type="InterPro" id="IPR057135">
    <property type="entry name" value="At4g27190-like_LRR"/>
</dbReference>
<evidence type="ECO:0000256" key="4">
    <source>
        <dbReference type="ARBA" id="ARBA00022840"/>
    </source>
</evidence>
<dbReference type="InterPro" id="IPR042197">
    <property type="entry name" value="Apaf_helical"/>
</dbReference>
<keyword evidence="3" id="KW-0611">Plant defense</keyword>
<name>A0A2H5QU84_CITUN</name>
<keyword evidence="8" id="KW-1185">Reference proteome</keyword>
<dbReference type="InterPro" id="IPR003593">
    <property type="entry name" value="AAA+_ATPase"/>
</dbReference>
<evidence type="ECO:0000256" key="1">
    <source>
        <dbReference type="ARBA" id="ARBA00008894"/>
    </source>
</evidence>
<dbReference type="GO" id="GO:0043531">
    <property type="term" value="F:ADP binding"/>
    <property type="evidence" value="ECO:0007669"/>
    <property type="project" value="InterPro"/>
</dbReference>
<dbReference type="AlphaFoldDB" id="A0A2H5QU84"/>
<dbReference type="Gene3D" id="3.80.10.10">
    <property type="entry name" value="Ribonuclease Inhibitor"/>
    <property type="match status" value="3"/>
</dbReference>
<dbReference type="GO" id="GO:0005524">
    <property type="term" value="F:ATP binding"/>
    <property type="evidence" value="ECO:0007669"/>
    <property type="project" value="UniProtKB-KW"/>
</dbReference>
<dbReference type="InterPro" id="IPR050905">
    <property type="entry name" value="Plant_NBS-LRR"/>
</dbReference>
<organism evidence="7 8">
    <name type="scientific">Citrus unshiu</name>
    <name type="common">Satsuma mandarin</name>
    <name type="synonym">Citrus nobilis var. unshiu</name>
    <dbReference type="NCBI Taxonomy" id="55188"/>
    <lineage>
        <taxon>Eukaryota</taxon>
        <taxon>Viridiplantae</taxon>
        <taxon>Streptophyta</taxon>
        <taxon>Embryophyta</taxon>
        <taxon>Tracheophyta</taxon>
        <taxon>Spermatophyta</taxon>
        <taxon>Magnoliopsida</taxon>
        <taxon>eudicotyledons</taxon>
        <taxon>Gunneridae</taxon>
        <taxon>Pentapetalae</taxon>
        <taxon>rosids</taxon>
        <taxon>malvids</taxon>
        <taxon>Sapindales</taxon>
        <taxon>Rutaceae</taxon>
        <taxon>Aurantioideae</taxon>
        <taxon>Citrus</taxon>
    </lineage>
</organism>
<comment type="caution">
    <text evidence="7">The sequence shown here is derived from an EMBL/GenBank/DDBJ whole genome shotgun (WGS) entry which is preliminary data.</text>
</comment>
<accession>A0A2H5QU84</accession>
<evidence type="ECO:0000313" key="7">
    <source>
        <dbReference type="EMBL" id="GAY68180.1"/>
    </source>
</evidence>
<dbReference type="PRINTS" id="PR00364">
    <property type="entry name" value="DISEASERSIST"/>
</dbReference>
<reference evidence="7 8" key="1">
    <citation type="journal article" date="2017" name="Front. Genet.">
        <title>Draft sequencing of the heterozygous diploid genome of Satsuma (Citrus unshiu Marc.) using a hybrid assembly approach.</title>
        <authorList>
            <person name="Shimizu T."/>
            <person name="Tanizawa Y."/>
            <person name="Mochizuki T."/>
            <person name="Nagasaki H."/>
            <person name="Yoshioka T."/>
            <person name="Toyoda A."/>
            <person name="Fujiyama A."/>
            <person name="Kaminuma E."/>
            <person name="Nakamura Y."/>
        </authorList>
    </citation>
    <scope>NUCLEOTIDE SEQUENCE [LARGE SCALE GENOMIC DNA]</scope>
    <source>
        <strain evidence="8">cv. Miyagawa wase</strain>
    </source>
</reference>
<evidence type="ECO:0000256" key="3">
    <source>
        <dbReference type="ARBA" id="ARBA00022821"/>
    </source>
</evidence>
<dbReference type="Gene3D" id="1.10.8.430">
    <property type="entry name" value="Helical domain of apoptotic protease-activating factors"/>
    <property type="match status" value="1"/>
</dbReference>
<dbReference type="SUPFAM" id="SSF52540">
    <property type="entry name" value="P-loop containing nucleoside triphosphate hydrolases"/>
    <property type="match status" value="1"/>
</dbReference>
<evidence type="ECO:0000256" key="5">
    <source>
        <dbReference type="SAM" id="MobiDB-lite"/>
    </source>
</evidence>
<dbReference type="Pfam" id="PF23247">
    <property type="entry name" value="LRR_RPS2"/>
    <property type="match status" value="3"/>
</dbReference>
<sequence length="1123" mass="127193">MEKGYELKSDVSYDPPPDIEAPMGGKDNEAFDSRKKVLQDVMEALKDDKLNIIGVYGMGGVGKTTLVRQVRKQVMEDKLFDKVVMAELTHESDNQQIQNKLASDLGIKFELNENIFDRANRLRRVLKKEKRVLIILDNIWTRLELDAVGIPSGDVAEKDRKDDQRRCTIILTSRKQDLLSIDMNSQKNFPIDALPRKEALQLFEKIVGDSTKISAFQSIANEIVKRCGGLPVALSTVANALKTKELDFWKDALNQLRRSDARLIHGMQANVYTSIKLSYDFLESEEAKSLFCLCGLYSEGHAIQVYDLLRYGVGWGLFENVYTLEEARSRVHRLIDNLKSSCLLLDDDAKDEVKMCDVIHVVAVSIAAEKRMFNIPNVADVKKKMEETIQKDPIAISLPRRDIQELPKRLQCPHLQLFLLITKGIAPVSMQISDLFFEGTEELKVLSLNRIHFSSLPSSLGRLINLQTLCLDGCGLKDIAIVGQLKKLEILSLRDSKIKQLPLEIGQLTRLQLLDLSNCRSLVVIAPNVISKFSRLKELYMGDSFSQWDKVKGGRNASLAELKGLSKLTTLEIQVRDAQILPQDLVFVELQRYRICIGEALGVQRVDSETSRLVELCGLANVSSLLENYGMKMLLKKTEDINLDELKGVQNVVHELDDGEGFPRLKHLQVKLCSEILHIVGSVGRVRRKVFPLLESLSLIYLNNLETICDSQLTEDQSFSNLRIIKVSLPSLEELNLRELRNIKKIWPDHNQGMYCCQNLTTVIVDGCDHMKYLFSYSMVNSLLQLQYLEISYCSSMEGIVDTTGWSERDEGKFIELKVFPKLHSMRLQWLRKLTSFANTGHIHSDLVVEFPSLLNLNIDGCSNMLRFISTSSPEDTNHSEMQPPPLFDEKVRLPSLEVAFPQLRQLMLSRLPNVLHLWKENAESNKVFANLKSLEIHECSKLQKLVPASWHLENLATLEVSKCHGLINLLTLSTSESLVNLERMKITDCKMMEEIIQSQVGEEAEDCIVFRKLEYLGLDCLPSLTSFCLGNYALEFPSLEHVVVRQCPTMKIFSQGVVDAPKLNKLKLTKEEDGWEGNLNDTIKKLFNEMVSINEVLALSNVMTISVVAVGDRAVHLFASRN</sequence>
<keyword evidence="2" id="KW-0547">Nucleotide-binding</keyword>
<evidence type="ECO:0000259" key="6">
    <source>
        <dbReference type="SMART" id="SM00382"/>
    </source>
</evidence>